<evidence type="ECO:0000313" key="1">
    <source>
        <dbReference type="EMBL" id="MBM3274347.1"/>
    </source>
</evidence>
<organism evidence="1 2">
    <name type="scientific">Candidatus Tanganyikabacteria bacterium</name>
    <dbReference type="NCBI Taxonomy" id="2961651"/>
    <lineage>
        <taxon>Bacteria</taxon>
        <taxon>Bacillati</taxon>
        <taxon>Candidatus Sericytochromatia</taxon>
        <taxon>Candidatus Tanganyikabacteria</taxon>
    </lineage>
</organism>
<dbReference type="PROSITE" id="PS51257">
    <property type="entry name" value="PROKAR_LIPOPROTEIN"/>
    <property type="match status" value="1"/>
</dbReference>
<dbReference type="EMBL" id="VGJX01000188">
    <property type="protein sequence ID" value="MBM3274347.1"/>
    <property type="molecule type" value="Genomic_DNA"/>
</dbReference>
<evidence type="ECO:0000313" key="2">
    <source>
        <dbReference type="Proteomes" id="UP000703893"/>
    </source>
</evidence>
<sequence length="647" mass="67970">MSRGSWWLLLAVAVAGGCLPPRGATVPVGGESAGGRVPPLTGQVDFGPEGRTLGGSDRQTQASMLEIADGATVALIDIATNNTVGTTKTDPGGRFNLDLGGNFIPSGVPHYLEAVKGLKDGGGPNRVGSDAARVRTIVQFKGGWLHIGAGGLTINRSTTAISAIASLQGLPAASASALLGRLAIGSADNTLQPPTPDTLAISPLHGIANQDYHTVVGMVDQLLAQDVDPLAYLTYGAGTFANLGNQQWEVADFREGARSGLAVGEAGYLQLDYAVPPAPVPKGVNAEDYFLAQGVSPDAVGNVATDGQYLYVKCWSSYDANSSNAHKFKKIGTGFGGTTRGQNYGVIGGATIVSLTSAALPGLLFNTGSANNQLDRIRLPGGTQDIATLLDPQFSRHDQSLNGGGGYLLTSDGTLAYSTSYDDTGSGNDYWTLRILDPANNFSLVRQLTLNKGAPGFYTGGTWTDGTYYFPVEWTGGSGARLRRYRLSDGVMEAEWSFNQSYGANDPISGQYDWVNNKYWIGNLTIGNQGGPKVHMIKGGTFRDSGTWTSAALDTGKASRFRYITFGGDIPAGTTVSFQTRSGDSRSQLESMAWQGPTGTGDSYTTSGRPVAAGMSGKRFFQVRATLTTTDTVKSTPRLRGIKILYE</sequence>
<reference evidence="1 2" key="1">
    <citation type="submission" date="2019-03" db="EMBL/GenBank/DDBJ databases">
        <title>Lake Tanganyika Metagenome-Assembled Genomes (MAGs).</title>
        <authorList>
            <person name="Tran P."/>
        </authorList>
    </citation>
    <scope>NUCLEOTIDE SEQUENCE [LARGE SCALE GENOMIC DNA]</scope>
    <source>
        <strain evidence="1">K_DeepCast_65m_m2_236</strain>
    </source>
</reference>
<comment type="caution">
    <text evidence="1">The sequence shown here is derived from an EMBL/GenBank/DDBJ whole genome shotgun (WGS) entry which is preliminary data.</text>
</comment>
<accession>A0A937X4X6</accession>
<dbReference type="Proteomes" id="UP000703893">
    <property type="component" value="Unassembled WGS sequence"/>
</dbReference>
<dbReference type="AlphaFoldDB" id="A0A937X4X6"/>
<name>A0A937X4X6_9BACT</name>
<protein>
    <submittedName>
        <fullName evidence="1">Uncharacterized protein</fullName>
    </submittedName>
</protein>
<proteinExistence type="predicted"/>
<gene>
    <name evidence="1" type="ORF">FJZ00_04300</name>
</gene>